<comment type="caution">
    <text evidence="1">The sequence shown here is derived from an EMBL/GenBank/DDBJ whole genome shotgun (WGS) entry which is preliminary data.</text>
</comment>
<name>A0ABX0LP74_9BURK</name>
<dbReference type="RefSeq" id="WP_167228044.1">
    <property type="nucleotide sequence ID" value="NZ_VUYU01000016.1"/>
</dbReference>
<evidence type="ECO:0000313" key="2">
    <source>
        <dbReference type="Proteomes" id="UP000785613"/>
    </source>
</evidence>
<sequence>MSAPPARRTALTLVTGGPAAQREAAIAARLAQAGPQAGAADPLRALVVVVLEGLPSGQTLLSPSDSLHVHRIAPGCLCCTGNLVLRVTLNRILRLRPELLFIGLAATDHLDQLRSWLQEPPYDQLLELTADLRT</sequence>
<gene>
    <name evidence="1" type="ORF">F0185_21690</name>
</gene>
<dbReference type="Proteomes" id="UP000785613">
    <property type="component" value="Unassembled WGS sequence"/>
</dbReference>
<accession>A0ABX0LP74</accession>
<dbReference type="EMBL" id="VUYU01000016">
    <property type="protein sequence ID" value="NHZ36185.1"/>
    <property type="molecule type" value="Genomic_DNA"/>
</dbReference>
<protein>
    <submittedName>
        <fullName evidence="1">GTPase</fullName>
    </submittedName>
</protein>
<organism evidence="1 2">
    <name type="scientific">Massilia rubra</name>
    <dbReference type="NCBI Taxonomy" id="2607910"/>
    <lineage>
        <taxon>Bacteria</taxon>
        <taxon>Pseudomonadati</taxon>
        <taxon>Pseudomonadota</taxon>
        <taxon>Betaproteobacteria</taxon>
        <taxon>Burkholderiales</taxon>
        <taxon>Oxalobacteraceae</taxon>
        <taxon>Telluria group</taxon>
        <taxon>Massilia</taxon>
    </lineage>
</organism>
<proteinExistence type="predicted"/>
<keyword evidence="2" id="KW-1185">Reference proteome</keyword>
<evidence type="ECO:0000313" key="1">
    <source>
        <dbReference type="EMBL" id="NHZ36185.1"/>
    </source>
</evidence>
<reference evidence="1 2" key="1">
    <citation type="submission" date="2019-09" db="EMBL/GenBank/DDBJ databases">
        <title>Taxonomy of Antarctic Massilia spp.: description of Massilia rubra sp. nov., Massilia aquatica sp. nov., Massilia mucilaginosa sp. nov., Massilia frigida sp. nov. isolated from streams, lakes and regoliths.</title>
        <authorList>
            <person name="Holochova P."/>
            <person name="Sedlacek I."/>
            <person name="Kralova S."/>
            <person name="Maslanova I."/>
            <person name="Busse H.-J."/>
            <person name="Stankova E."/>
            <person name="Vrbovska V."/>
            <person name="Kovarovic V."/>
            <person name="Bartak M."/>
            <person name="Svec P."/>
            <person name="Pantucek R."/>
        </authorList>
    </citation>
    <scope>NUCLEOTIDE SEQUENCE [LARGE SCALE GENOMIC DNA]</scope>
    <source>
        <strain evidence="1 2">CCM 8692</strain>
    </source>
</reference>